<dbReference type="AlphaFoldDB" id="A0A7G9GVR6"/>
<sequence length="107" mass="12697">MKFKRANNESEAKEIMELQFKHDEDFMFLGSYFTSDNINIIYWQQTDYEGDISKHLSIVKFNCDMTLLKIKDSVIDEIANSFIGDKYEIKCKENNIYVVKELKNFVC</sequence>
<dbReference type="Proteomes" id="UP000515913">
    <property type="component" value="Chromosome"/>
</dbReference>
<proteinExistence type="predicted"/>
<organism evidence="1 2">
    <name type="scientific">Fusobacterium hominis</name>
    <dbReference type="NCBI Taxonomy" id="2764326"/>
    <lineage>
        <taxon>Bacteria</taxon>
        <taxon>Fusobacteriati</taxon>
        <taxon>Fusobacteriota</taxon>
        <taxon>Fusobacteriia</taxon>
        <taxon>Fusobacteriales</taxon>
        <taxon>Fusobacteriaceae</taxon>
        <taxon>Fusobacterium</taxon>
    </lineage>
</organism>
<evidence type="ECO:0000313" key="1">
    <source>
        <dbReference type="EMBL" id="QNM14898.1"/>
    </source>
</evidence>
<reference evidence="1 2" key="1">
    <citation type="submission" date="2020-08" db="EMBL/GenBank/DDBJ databases">
        <authorList>
            <person name="Liu C."/>
            <person name="Sun Q."/>
        </authorList>
    </citation>
    <scope>NUCLEOTIDE SEQUENCE [LARGE SCALE GENOMIC DNA]</scope>
    <source>
        <strain evidence="1 2">NSJ-57</strain>
    </source>
</reference>
<keyword evidence="2" id="KW-1185">Reference proteome</keyword>
<gene>
    <name evidence="1" type="ORF">H9Q81_08035</name>
</gene>
<accession>A0A7G9GVR6</accession>
<dbReference type="EMBL" id="CP060637">
    <property type="protein sequence ID" value="QNM14898.1"/>
    <property type="molecule type" value="Genomic_DNA"/>
</dbReference>
<dbReference type="RefSeq" id="WP_101474447.1">
    <property type="nucleotide sequence ID" value="NZ_CP060637.1"/>
</dbReference>
<name>A0A7G9GVR6_9FUSO</name>
<protein>
    <submittedName>
        <fullName evidence="1">Uncharacterized protein</fullName>
    </submittedName>
</protein>
<evidence type="ECO:0000313" key="2">
    <source>
        <dbReference type="Proteomes" id="UP000515913"/>
    </source>
</evidence>
<dbReference type="KEGG" id="fho:H9Q81_08035"/>